<dbReference type="InterPro" id="IPR040442">
    <property type="entry name" value="Pyrv_kinase-like_dom_sf"/>
</dbReference>
<name>A0AA48RDH1_9ZZZZ</name>
<organism evidence="1">
    <name type="scientific">freshwater sediment metagenome</name>
    <dbReference type="NCBI Taxonomy" id="556182"/>
    <lineage>
        <taxon>unclassified sequences</taxon>
        <taxon>metagenomes</taxon>
        <taxon>ecological metagenomes</taxon>
    </lineage>
</organism>
<evidence type="ECO:0000313" key="1">
    <source>
        <dbReference type="EMBL" id="CAJ0870442.1"/>
    </source>
</evidence>
<dbReference type="Gene3D" id="3.20.20.60">
    <property type="entry name" value="Phosphoenolpyruvate-binding domains"/>
    <property type="match status" value="1"/>
</dbReference>
<dbReference type="AlphaFoldDB" id="A0AA48RDH1"/>
<proteinExistence type="predicted"/>
<reference evidence="1" key="1">
    <citation type="submission" date="2023-07" db="EMBL/GenBank/DDBJ databases">
        <authorList>
            <person name="Pelsma A.J. K."/>
        </authorList>
    </citation>
    <scope>NUCLEOTIDE SEQUENCE</scope>
</reference>
<accession>A0AA48RDH1</accession>
<gene>
    <name evidence="1" type="ORF">AMST5_02230</name>
</gene>
<sequence>MRSILLFSPDHRRSFVDALSCGAEAILLRPGDAAGMTRDEALIYVRRLIEAARGRERPRLFVEIAPMRDAGSDEELSALVIAGLDGVVLQGCEGRADVQQLSLRLAAREAAADLPAGAVKIVALAAQTPAGVFALGGYQGASARLAALAIDETPLPGGAAARAVARTLLALGAAAAGALALDISPGARGNALEDACRAIRREGFSGLMTASAGEIPVINRAFGAP</sequence>
<dbReference type="EMBL" id="OY288114">
    <property type="protein sequence ID" value="CAJ0870442.1"/>
    <property type="molecule type" value="Genomic_DNA"/>
</dbReference>
<dbReference type="SUPFAM" id="SSF51621">
    <property type="entry name" value="Phosphoenolpyruvate/pyruvate domain"/>
    <property type="match status" value="1"/>
</dbReference>
<dbReference type="GO" id="GO:0003824">
    <property type="term" value="F:catalytic activity"/>
    <property type="evidence" value="ECO:0007669"/>
    <property type="project" value="InterPro"/>
</dbReference>
<protein>
    <submittedName>
        <fullName evidence="1">Uncharacterized protein</fullName>
    </submittedName>
</protein>
<dbReference type="InterPro" id="IPR015813">
    <property type="entry name" value="Pyrv/PenolPyrv_kinase-like_dom"/>
</dbReference>